<feature type="domain" description="DUF5710" evidence="2">
    <location>
        <begin position="134"/>
        <end position="166"/>
    </location>
</feature>
<feature type="region of interest" description="Disordered" evidence="1">
    <location>
        <begin position="173"/>
        <end position="197"/>
    </location>
</feature>
<protein>
    <recommendedName>
        <fullName evidence="2">DUF5710 domain-containing protein</fullName>
    </recommendedName>
</protein>
<dbReference type="GeneID" id="17278169"/>
<proteinExistence type="predicted"/>
<sequence length="405" mass="42791">MFSAADSWELESSTAAPLLISEPQDFVLGRNADCLKLLPALDQRVSDEGKSVSRRQATLRLAADASELILTSQSKSNRTGVRRGASSEWNWLRQNESCVVSDGDAIALAEPKSSASAPTLILTLRNVLAAATQEAAKERGAKWDRARKAWFVPAGTPLAPFAEWLPAGGAAAPPPRSACAAASPASSSASPLPRTAPRAAPPDFAVILEVEEDDEALHSALAAMEAACDPRVHAHCFQQAGTRHLTLYTLKGVPRATAERIRFGAAAPPPALPLRVRFSRPHEWANALAFAVDAESEVRLRQAIAACASGLEGLPPRGKAGAKPWTQRYGHAYEAGELHLTLYRVRDACAALGKAKPAVLDEFERARRAVAGASLGSVKGVRISIKEVGGPYDACRPLAGSLAPG</sequence>
<name>A0A0D3KAW1_EMIH1</name>
<dbReference type="EnsemblProtists" id="EOD32896">
    <property type="protein sequence ID" value="EOD32896"/>
    <property type="gene ID" value="EMIHUDRAFT_467896"/>
</dbReference>
<dbReference type="PaxDb" id="2903-EOD32896"/>
<accession>A0A0D3KAW1</accession>
<dbReference type="AlphaFoldDB" id="A0A0D3KAW1"/>
<dbReference type="Pfam" id="PF18974">
    <property type="entry name" value="DUF5710"/>
    <property type="match status" value="1"/>
</dbReference>
<dbReference type="HOGENOM" id="CLU_819993_0_0_1"/>
<dbReference type="RefSeq" id="XP_005785325.1">
    <property type="nucleotide sequence ID" value="XM_005785268.1"/>
</dbReference>
<dbReference type="Proteomes" id="UP000013827">
    <property type="component" value="Unassembled WGS sequence"/>
</dbReference>
<dbReference type="InterPro" id="IPR008984">
    <property type="entry name" value="SMAD_FHA_dom_sf"/>
</dbReference>
<dbReference type="KEGG" id="ehx:EMIHUDRAFT_467896"/>
<reference evidence="3" key="2">
    <citation type="submission" date="2024-10" db="UniProtKB">
        <authorList>
            <consortium name="EnsemblProtists"/>
        </authorList>
    </citation>
    <scope>IDENTIFICATION</scope>
</reference>
<dbReference type="SUPFAM" id="SSF49879">
    <property type="entry name" value="SMAD/FHA domain"/>
    <property type="match status" value="1"/>
</dbReference>
<evidence type="ECO:0000313" key="3">
    <source>
        <dbReference type="EnsemblProtists" id="EOD32896"/>
    </source>
</evidence>
<organism evidence="3 4">
    <name type="scientific">Emiliania huxleyi (strain CCMP1516)</name>
    <dbReference type="NCBI Taxonomy" id="280463"/>
    <lineage>
        <taxon>Eukaryota</taxon>
        <taxon>Haptista</taxon>
        <taxon>Haptophyta</taxon>
        <taxon>Prymnesiophyceae</taxon>
        <taxon>Isochrysidales</taxon>
        <taxon>Noelaerhabdaceae</taxon>
        <taxon>Emiliania</taxon>
    </lineage>
</organism>
<evidence type="ECO:0000259" key="2">
    <source>
        <dbReference type="Pfam" id="PF18974"/>
    </source>
</evidence>
<dbReference type="CDD" id="cd22671">
    <property type="entry name" value="FHA_APTX-like"/>
    <property type="match status" value="1"/>
</dbReference>
<evidence type="ECO:0000313" key="4">
    <source>
        <dbReference type="Proteomes" id="UP000013827"/>
    </source>
</evidence>
<dbReference type="Gene3D" id="2.60.200.20">
    <property type="match status" value="1"/>
</dbReference>
<dbReference type="InterPro" id="IPR043764">
    <property type="entry name" value="DUF5710"/>
</dbReference>
<evidence type="ECO:0000256" key="1">
    <source>
        <dbReference type="SAM" id="MobiDB-lite"/>
    </source>
</evidence>
<reference evidence="4" key="1">
    <citation type="journal article" date="2013" name="Nature">
        <title>Pan genome of the phytoplankton Emiliania underpins its global distribution.</title>
        <authorList>
            <person name="Read B.A."/>
            <person name="Kegel J."/>
            <person name="Klute M.J."/>
            <person name="Kuo A."/>
            <person name="Lefebvre S.C."/>
            <person name="Maumus F."/>
            <person name="Mayer C."/>
            <person name="Miller J."/>
            <person name="Monier A."/>
            <person name="Salamov A."/>
            <person name="Young J."/>
            <person name="Aguilar M."/>
            <person name="Claverie J.M."/>
            <person name="Frickenhaus S."/>
            <person name="Gonzalez K."/>
            <person name="Herman E.K."/>
            <person name="Lin Y.C."/>
            <person name="Napier J."/>
            <person name="Ogata H."/>
            <person name="Sarno A.F."/>
            <person name="Shmutz J."/>
            <person name="Schroeder D."/>
            <person name="de Vargas C."/>
            <person name="Verret F."/>
            <person name="von Dassow P."/>
            <person name="Valentin K."/>
            <person name="Van de Peer Y."/>
            <person name="Wheeler G."/>
            <person name="Dacks J.B."/>
            <person name="Delwiche C.F."/>
            <person name="Dyhrman S.T."/>
            <person name="Glockner G."/>
            <person name="John U."/>
            <person name="Richards T."/>
            <person name="Worden A.Z."/>
            <person name="Zhang X."/>
            <person name="Grigoriev I.V."/>
            <person name="Allen A.E."/>
            <person name="Bidle K."/>
            <person name="Borodovsky M."/>
            <person name="Bowler C."/>
            <person name="Brownlee C."/>
            <person name="Cock J.M."/>
            <person name="Elias M."/>
            <person name="Gladyshev V.N."/>
            <person name="Groth M."/>
            <person name="Guda C."/>
            <person name="Hadaegh A."/>
            <person name="Iglesias-Rodriguez M.D."/>
            <person name="Jenkins J."/>
            <person name="Jones B.M."/>
            <person name="Lawson T."/>
            <person name="Leese F."/>
            <person name="Lindquist E."/>
            <person name="Lobanov A."/>
            <person name="Lomsadze A."/>
            <person name="Malik S.B."/>
            <person name="Marsh M.E."/>
            <person name="Mackinder L."/>
            <person name="Mock T."/>
            <person name="Mueller-Roeber B."/>
            <person name="Pagarete A."/>
            <person name="Parker M."/>
            <person name="Probert I."/>
            <person name="Quesneville H."/>
            <person name="Raines C."/>
            <person name="Rensing S.A."/>
            <person name="Riano-Pachon D.M."/>
            <person name="Richier S."/>
            <person name="Rokitta S."/>
            <person name="Shiraiwa Y."/>
            <person name="Soanes D.M."/>
            <person name="van der Giezen M."/>
            <person name="Wahlund T.M."/>
            <person name="Williams B."/>
            <person name="Wilson W."/>
            <person name="Wolfe G."/>
            <person name="Wurch L.L."/>
        </authorList>
    </citation>
    <scope>NUCLEOTIDE SEQUENCE</scope>
</reference>
<keyword evidence="4" id="KW-1185">Reference proteome</keyword>